<dbReference type="Gene3D" id="2.60.40.10">
    <property type="entry name" value="Immunoglobulins"/>
    <property type="match status" value="1"/>
</dbReference>
<dbReference type="AlphaFoldDB" id="A0AAE0TF59"/>
<dbReference type="GO" id="GO:0003844">
    <property type="term" value="F:1,4-alpha-glucan branching enzyme activity"/>
    <property type="evidence" value="ECO:0007669"/>
    <property type="project" value="UniProtKB-EC"/>
</dbReference>
<dbReference type="SUPFAM" id="SSF81296">
    <property type="entry name" value="E set domains"/>
    <property type="match status" value="1"/>
</dbReference>
<dbReference type="Pfam" id="PF01467">
    <property type="entry name" value="CTP_transf_like"/>
    <property type="match status" value="1"/>
</dbReference>
<dbReference type="InterPro" id="IPR014756">
    <property type="entry name" value="Ig_E-set"/>
</dbReference>
<evidence type="ECO:0000313" key="13">
    <source>
        <dbReference type="EMBL" id="KAK3608785.1"/>
    </source>
</evidence>
<keyword evidence="7" id="KW-0547">Nucleotide-binding</keyword>
<dbReference type="FunFam" id="3.20.20.80:FF:000003">
    <property type="entry name" value="1,4-alpha-glucan branching enzyme GlgB"/>
    <property type="match status" value="1"/>
</dbReference>
<evidence type="ECO:0000313" key="14">
    <source>
        <dbReference type="Proteomes" id="UP001195483"/>
    </source>
</evidence>
<proteinExistence type="inferred from homology"/>
<comment type="catalytic activity">
    <reaction evidence="1">
        <text>Transfers a segment of a (1-&gt;4)-alpha-D-glucan chain to a primary hydroxy group in a similar glucan chain.</text>
        <dbReference type="EC" id="2.4.1.18"/>
    </reaction>
</comment>
<evidence type="ECO:0000256" key="8">
    <source>
        <dbReference type="ARBA" id="ARBA00022840"/>
    </source>
</evidence>
<dbReference type="CDD" id="cd11322">
    <property type="entry name" value="AmyAc_Glg_BE"/>
    <property type="match status" value="1"/>
</dbReference>
<evidence type="ECO:0000256" key="11">
    <source>
        <dbReference type="ARBA" id="ARBA00047428"/>
    </source>
</evidence>
<dbReference type="InterPro" id="IPR014729">
    <property type="entry name" value="Rossmann-like_a/b/a_fold"/>
</dbReference>
<evidence type="ECO:0000256" key="5">
    <source>
        <dbReference type="ARBA" id="ARBA00022679"/>
    </source>
</evidence>
<dbReference type="HAMAP" id="MF_00685">
    <property type="entry name" value="GlgB"/>
    <property type="match status" value="1"/>
</dbReference>
<dbReference type="SUPFAM" id="SSF51011">
    <property type="entry name" value="Glycosyl hydrolase domain"/>
    <property type="match status" value="1"/>
</dbReference>
<dbReference type="InterPro" id="IPR013783">
    <property type="entry name" value="Ig-like_fold"/>
</dbReference>
<dbReference type="GO" id="GO:0005524">
    <property type="term" value="F:ATP binding"/>
    <property type="evidence" value="ECO:0007669"/>
    <property type="project" value="UniProtKB-KW"/>
</dbReference>
<dbReference type="Pfam" id="PF02806">
    <property type="entry name" value="Alpha-amylase_C"/>
    <property type="match status" value="1"/>
</dbReference>
<dbReference type="GO" id="GO:0004553">
    <property type="term" value="F:hydrolase activity, hydrolyzing O-glycosyl compounds"/>
    <property type="evidence" value="ECO:0007669"/>
    <property type="project" value="InterPro"/>
</dbReference>
<dbReference type="InterPro" id="IPR017853">
    <property type="entry name" value="GH"/>
</dbReference>
<dbReference type="SMART" id="SM00642">
    <property type="entry name" value="Aamy"/>
    <property type="match status" value="1"/>
</dbReference>
<reference evidence="13" key="1">
    <citation type="journal article" date="2021" name="Genome Biol. Evol.">
        <title>A High-Quality Reference Genome for a Parasitic Bivalve with Doubly Uniparental Inheritance (Bivalvia: Unionida).</title>
        <authorList>
            <person name="Smith C.H."/>
        </authorList>
    </citation>
    <scope>NUCLEOTIDE SEQUENCE</scope>
    <source>
        <strain evidence="13">CHS0354</strain>
    </source>
</reference>
<accession>A0AAE0TF59</accession>
<dbReference type="PANTHER" id="PTHR43651:SF3">
    <property type="entry name" value="1,4-ALPHA-GLUCAN-BRANCHING ENZYME"/>
    <property type="match status" value="1"/>
</dbReference>
<dbReference type="GO" id="GO:0043169">
    <property type="term" value="F:cation binding"/>
    <property type="evidence" value="ECO:0007669"/>
    <property type="project" value="InterPro"/>
</dbReference>
<dbReference type="GO" id="GO:0005829">
    <property type="term" value="C:cytosol"/>
    <property type="evidence" value="ECO:0007669"/>
    <property type="project" value="TreeGrafter"/>
</dbReference>
<keyword evidence="4" id="KW-0321">Glycogen metabolism</keyword>
<evidence type="ECO:0000256" key="6">
    <source>
        <dbReference type="ARBA" id="ARBA00022695"/>
    </source>
</evidence>
<dbReference type="EMBL" id="JAEAOA010000469">
    <property type="protein sequence ID" value="KAK3608785.1"/>
    <property type="molecule type" value="Genomic_DNA"/>
</dbReference>
<dbReference type="InterPro" id="IPR006047">
    <property type="entry name" value="GH13_cat_dom"/>
</dbReference>
<dbReference type="Pfam" id="PF02922">
    <property type="entry name" value="CBM_48"/>
    <property type="match status" value="1"/>
</dbReference>
<evidence type="ECO:0000256" key="3">
    <source>
        <dbReference type="ARBA" id="ARBA00009000"/>
    </source>
</evidence>
<dbReference type="Gene3D" id="3.40.50.620">
    <property type="entry name" value="HUPs"/>
    <property type="match status" value="1"/>
</dbReference>
<dbReference type="Gene3D" id="2.60.40.1180">
    <property type="entry name" value="Golgi alpha-mannosidase II"/>
    <property type="match status" value="1"/>
</dbReference>
<reference evidence="13" key="3">
    <citation type="submission" date="2023-05" db="EMBL/GenBank/DDBJ databases">
        <authorList>
            <person name="Smith C.H."/>
        </authorList>
    </citation>
    <scope>NUCLEOTIDE SEQUENCE</scope>
    <source>
        <strain evidence="13">CHS0354</strain>
        <tissue evidence="13">Mantle</tissue>
    </source>
</reference>
<dbReference type="Pfam" id="PF22019">
    <property type="entry name" value="GlgB_N"/>
    <property type="match status" value="1"/>
</dbReference>
<sequence>MPAPTDKIIPFADIGRLCQGFRTDGKKIVFTNGCFDLLHVGHLRYLYAASQKGDVLIVGVNSDDSVRRLKGSKRPIISEYKRMEMLCGFYCVTHTVLFGEDTPENLIKEIRPDVLTKGADWGIDNIVGADFVRSYGGEVSAVTFVEGEGTSAMIERIVSRGIMADCANDGSERAIADSFLDGQINDPFTHLGLHTKGNGAIIRAFLPDMQSVFPVRPADAKPLPVEIIYAGNGFYTWYSNKPLTVPYGFRCLPNQNKTDKDHTDKAAYIITDPYQFQPPRDEYMIHLWNHGELAEAWKYLGVLPYTIDGTEGFLFRVWAPNARSVSVTGDFNGWHPLRHLMKPDPSSGIWSLFIPALGSYTVYKYCIKSKSGELLYKADPYARLHRHPPETGSFTYREQEVVWTDDDWMAQRAAKQHSQAPVSVYEIHAGSWKKKDGRLMSYYEMETELVPYVKEMGFTHVEFMPLCEHPFDGSWGYQTLGYFAPTVRYGTPEQLKYMINAFHREGIGVILDWVPAHFPADEHGLIRFDGSALYEYEDTRKGFQPEWKSLVFNYERYEVINFLTSSFMFWQKEFHFDGIRVDAVTSMTYLSFARNPGEWEPNRQGGSDNLEALDLLRNINARMKKEVPGAIVVAEESTLRQHITRPVTENGLGFDYTWNLGWMNDTLKYVKYDPMYRGQQHHVITHCADYIYTEQFILPLSHDEVVHCKSALAGKMPGSPEQKIAGLRVYYGFMWTFPGKKLLFMGGEIAQWSEWNYKGESEWHLLSYASHRGVQNLVGALNRLYRATPALYEGDGDPAGFAWIKKDDANESVYAYRRIALTPGTGADVITVCNFSGNFYNLRLGVQEAGKYRILLNTDDRAFGGNSSVNQSDILSEAVSWDNCFHSIIVPVSPLTTVILQKS</sequence>
<evidence type="ECO:0000259" key="12">
    <source>
        <dbReference type="SMART" id="SM00642"/>
    </source>
</evidence>
<dbReference type="GO" id="GO:0016779">
    <property type="term" value="F:nucleotidyltransferase activity"/>
    <property type="evidence" value="ECO:0007669"/>
    <property type="project" value="UniProtKB-KW"/>
</dbReference>
<dbReference type="Gene3D" id="3.20.20.80">
    <property type="entry name" value="Glycosidases"/>
    <property type="match status" value="1"/>
</dbReference>
<dbReference type="NCBIfam" id="TIGR01515">
    <property type="entry name" value="branching_enzym"/>
    <property type="match status" value="1"/>
</dbReference>
<organism evidence="13 14">
    <name type="scientific">Potamilus streckersoni</name>
    <dbReference type="NCBI Taxonomy" id="2493646"/>
    <lineage>
        <taxon>Eukaryota</taxon>
        <taxon>Metazoa</taxon>
        <taxon>Spiralia</taxon>
        <taxon>Lophotrochozoa</taxon>
        <taxon>Mollusca</taxon>
        <taxon>Bivalvia</taxon>
        <taxon>Autobranchia</taxon>
        <taxon>Heteroconchia</taxon>
        <taxon>Palaeoheterodonta</taxon>
        <taxon>Unionida</taxon>
        <taxon>Unionoidea</taxon>
        <taxon>Unionidae</taxon>
        <taxon>Ambleminae</taxon>
        <taxon>Lampsilini</taxon>
        <taxon>Potamilus</taxon>
    </lineage>
</organism>
<dbReference type="InterPro" id="IPR013780">
    <property type="entry name" value="Glyco_hydro_b"/>
</dbReference>
<dbReference type="PANTHER" id="PTHR43651">
    <property type="entry name" value="1,4-ALPHA-GLUCAN-BRANCHING ENZYME"/>
    <property type="match status" value="1"/>
</dbReference>
<dbReference type="InterPro" id="IPR054169">
    <property type="entry name" value="GlgB_N"/>
</dbReference>
<evidence type="ECO:0000256" key="9">
    <source>
        <dbReference type="ARBA" id="ARBA00023056"/>
    </source>
</evidence>
<dbReference type="SUPFAM" id="SSF52374">
    <property type="entry name" value="Nucleotidylyl transferase"/>
    <property type="match status" value="1"/>
</dbReference>
<protein>
    <recommendedName>
        <fullName evidence="12">Glycosyl hydrolase family 13 catalytic domain-containing protein</fullName>
    </recommendedName>
</protein>
<dbReference type="InterPro" id="IPR004193">
    <property type="entry name" value="Glyco_hydro_13_N"/>
</dbReference>
<reference evidence="13" key="2">
    <citation type="journal article" date="2021" name="Genome Biol. Evol.">
        <title>Developing a high-quality reference genome for a parasitic bivalve with doubly uniparental inheritance (Bivalvia: Unionida).</title>
        <authorList>
            <person name="Smith C.H."/>
        </authorList>
    </citation>
    <scope>NUCLEOTIDE SEQUENCE</scope>
    <source>
        <strain evidence="13">CHS0354</strain>
        <tissue evidence="13">Mantle</tissue>
    </source>
</reference>
<keyword evidence="14" id="KW-1185">Reference proteome</keyword>
<dbReference type="GO" id="GO:0016773">
    <property type="term" value="F:phosphotransferase activity, alcohol group as acceptor"/>
    <property type="evidence" value="ECO:0007669"/>
    <property type="project" value="InterPro"/>
</dbReference>
<comment type="caution">
    <text evidence="13">The sequence shown here is derived from an EMBL/GenBank/DDBJ whole genome shotgun (WGS) entry which is preliminary data.</text>
</comment>
<evidence type="ECO:0000256" key="4">
    <source>
        <dbReference type="ARBA" id="ARBA00022600"/>
    </source>
</evidence>
<dbReference type="NCBIfam" id="TIGR02199">
    <property type="entry name" value="rfaE_dom_II"/>
    <property type="match status" value="1"/>
</dbReference>
<dbReference type="CDD" id="cd02855">
    <property type="entry name" value="E_set_GBE_prok_N"/>
    <property type="match status" value="1"/>
</dbReference>
<dbReference type="NCBIfam" id="NF003811">
    <property type="entry name" value="PRK05402.1"/>
    <property type="match status" value="1"/>
</dbReference>
<dbReference type="Pfam" id="PF00128">
    <property type="entry name" value="Alpha-amylase"/>
    <property type="match status" value="1"/>
</dbReference>
<dbReference type="GO" id="GO:0005978">
    <property type="term" value="P:glycogen biosynthetic process"/>
    <property type="evidence" value="ECO:0007669"/>
    <property type="project" value="UniProtKB-KW"/>
</dbReference>
<dbReference type="NCBIfam" id="TIGR00125">
    <property type="entry name" value="cyt_tran_rel"/>
    <property type="match status" value="1"/>
</dbReference>
<keyword evidence="9" id="KW-0320">Glycogen biosynthesis</keyword>
<dbReference type="SUPFAM" id="SSF51445">
    <property type="entry name" value="(Trans)glycosidases"/>
    <property type="match status" value="1"/>
</dbReference>
<evidence type="ECO:0000256" key="7">
    <source>
        <dbReference type="ARBA" id="ARBA00022741"/>
    </source>
</evidence>
<keyword evidence="5" id="KW-0808">Transferase</keyword>
<dbReference type="InterPro" id="IPR006407">
    <property type="entry name" value="GlgB"/>
</dbReference>
<dbReference type="InterPro" id="IPR004821">
    <property type="entry name" value="Cyt_trans-like"/>
</dbReference>
<comment type="catalytic activity">
    <reaction evidence="11">
        <text>D-glycero-beta-D-manno-heptose 1-phosphate + ATP + H(+) = ADP-D-glycero-beta-D-manno-heptose + diphosphate</text>
        <dbReference type="Rhea" id="RHEA:27465"/>
        <dbReference type="ChEBI" id="CHEBI:15378"/>
        <dbReference type="ChEBI" id="CHEBI:30616"/>
        <dbReference type="ChEBI" id="CHEBI:33019"/>
        <dbReference type="ChEBI" id="CHEBI:59967"/>
        <dbReference type="ChEBI" id="CHEBI:61593"/>
        <dbReference type="EC" id="2.7.7.70"/>
    </reaction>
</comment>
<comment type="similarity">
    <text evidence="3">Belongs to the glycosyl hydrolase 13 family. GlgB subfamily.</text>
</comment>
<dbReference type="Proteomes" id="UP001195483">
    <property type="component" value="Unassembled WGS sequence"/>
</dbReference>
<comment type="pathway">
    <text evidence="2">Glycan biosynthesis; glycogen biosynthesis.</text>
</comment>
<dbReference type="InterPro" id="IPR011914">
    <property type="entry name" value="RfaE_dom_II"/>
</dbReference>
<gene>
    <name evidence="13" type="ORF">CHS0354_006826</name>
</gene>
<keyword evidence="6" id="KW-0548">Nucleotidyltransferase</keyword>
<keyword evidence="10" id="KW-0119">Carbohydrate metabolism</keyword>
<evidence type="ECO:0000256" key="2">
    <source>
        <dbReference type="ARBA" id="ARBA00004964"/>
    </source>
</evidence>
<dbReference type="InterPro" id="IPR006048">
    <property type="entry name" value="A-amylase/branching_C"/>
</dbReference>
<dbReference type="InterPro" id="IPR044143">
    <property type="entry name" value="GlgB_N_E_set_prok"/>
</dbReference>
<dbReference type="NCBIfam" id="NF008967">
    <property type="entry name" value="PRK12313.1"/>
    <property type="match status" value="1"/>
</dbReference>
<name>A0AAE0TF59_9BIVA</name>
<feature type="domain" description="Glycosyl hydrolase family 13 catalytic" evidence="12">
    <location>
        <begin position="426"/>
        <end position="764"/>
    </location>
</feature>
<evidence type="ECO:0000256" key="1">
    <source>
        <dbReference type="ARBA" id="ARBA00000826"/>
    </source>
</evidence>
<evidence type="ECO:0000256" key="10">
    <source>
        <dbReference type="ARBA" id="ARBA00023277"/>
    </source>
</evidence>
<keyword evidence="8" id="KW-0067">ATP-binding</keyword>